<keyword evidence="2" id="KW-0812">Transmembrane</keyword>
<feature type="region of interest" description="Disordered" evidence="1">
    <location>
        <begin position="516"/>
        <end position="535"/>
    </location>
</feature>
<dbReference type="Proteomes" id="UP000313849">
    <property type="component" value="Unassembled WGS sequence"/>
</dbReference>
<dbReference type="GO" id="GO:0006790">
    <property type="term" value="P:sulfur compound metabolic process"/>
    <property type="evidence" value="ECO:0007669"/>
    <property type="project" value="TreeGrafter"/>
</dbReference>
<reference evidence="4 5" key="1">
    <citation type="submission" date="2019-06" db="EMBL/GenBank/DDBJ databases">
        <title>Draft genome sequence of Miniimonas arenae KCTC 19750T isolated from sea sand.</title>
        <authorList>
            <person name="Park S.-J."/>
        </authorList>
    </citation>
    <scope>NUCLEOTIDE SEQUENCE [LARGE SCALE GENOMIC DNA]</scope>
    <source>
        <strain evidence="4 5">KCTC 19750</strain>
    </source>
</reference>
<dbReference type="Pfam" id="PF00174">
    <property type="entry name" value="Oxidored_molyb"/>
    <property type="match status" value="1"/>
</dbReference>
<keyword evidence="2" id="KW-0472">Membrane</keyword>
<proteinExistence type="predicted"/>
<dbReference type="SUPFAM" id="SSF56524">
    <property type="entry name" value="Oxidoreductase molybdopterin-binding domain"/>
    <property type="match status" value="1"/>
</dbReference>
<comment type="caution">
    <text evidence="4">The sequence shown here is derived from an EMBL/GenBank/DDBJ whole genome shotgun (WGS) entry which is preliminary data.</text>
</comment>
<feature type="transmembrane region" description="Helical" evidence="2">
    <location>
        <begin position="49"/>
        <end position="67"/>
    </location>
</feature>
<dbReference type="SUPFAM" id="SSF81296">
    <property type="entry name" value="E set domains"/>
    <property type="match status" value="1"/>
</dbReference>
<dbReference type="InterPro" id="IPR000572">
    <property type="entry name" value="OxRdtase_Mopterin-bd_dom"/>
</dbReference>
<feature type="transmembrane region" description="Helical" evidence="2">
    <location>
        <begin position="104"/>
        <end position="123"/>
    </location>
</feature>
<dbReference type="InterPro" id="IPR014756">
    <property type="entry name" value="Ig_E-set"/>
</dbReference>
<evidence type="ECO:0000259" key="3">
    <source>
        <dbReference type="Pfam" id="PF00174"/>
    </source>
</evidence>
<feature type="transmembrane region" description="Helical" evidence="2">
    <location>
        <begin position="79"/>
        <end position="97"/>
    </location>
</feature>
<dbReference type="GO" id="GO:0043546">
    <property type="term" value="F:molybdopterin cofactor binding"/>
    <property type="evidence" value="ECO:0007669"/>
    <property type="project" value="TreeGrafter"/>
</dbReference>
<dbReference type="RefSeq" id="WP_139986307.1">
    <property type="nucleotide sequence ID" value="NZ_VENP01000011.1"/>
</dbReference>
<feature type="transmembrane region" description="Helical" evidence="2">
    <location>
        <begin position="18"/>
        <end position="42"/>
    </location>
</feature>
<feature type="transmembrane region" description="Helical" evidence="2">
    <location>
        <begin position="198"/>
        <end position="220"/>
    </location>
</feature>
<dbReference type="PANTHER" id="PTHR19372:SF7">
    <property type="entry name" value="SULFITE OXIDASE, MITOCHONDRIAL"/>
    <property type="match status" value="1"/>
</dbReference>
<dbReference type="GO" id="GO:0020037">
    <property type="term" value="F:heme binding"/>
    <property type="evidence" value="ECO:0007669"/>
    <property type="project" value="TreeGrafter"/>
</dbReference>
<dbReference type="OrthoDB" id="9795587at2"/>
<accession>A0A5C5BEZ5</accession>
<keyword evidence="2" id="KW-1133">Transmembrane helix</keyword>
<dbReference type="InterPro" id="IPR036374">
    <property type="entry name" value="OxRdtase_Mopterin-bd_sf"/>
</dbReference>
<evidence type="ECO:0000256" key="2">
    <source>
        <dbReference type="SAM" id="Phobius"/>
    </source>
</evidence>
<evidence type="ECO:0000256" key="1">
    <source>
        <dbReference type="SAM" id="MobiDB-lite"/>
    </source>
</evidence>
<dbReference type="Gene3D" id="2.60.40.650">
    <property type="match status" value="1"/>
</dbReference>
<protein>
    <submittedName>
        <fullName evidence="4">Oxidoreductase</fullName>
    </submittedName>
</protein>
<dbReference type="Pfam" id="PF17957">
    <property type="entry name" value="Big_7"/>
    <property type="match status" value="1"/>
</dbReference>
<gene>
    <name evidence="4" type="ORF">FH969_04645</name>
</gene>
<feature type="compositionally biased region" description="Polar residues" evidence="1">
    <location>
        <begin position="516"/>
        <end position="527"/>
    </location>
</feature>
<organism evidence="4 5">
    <name type="scientific">Miniimonas arenae</name>
    <dbReference type="NCBI Taxonomy" id="676201"/>
    <lineage>
        <taxon>Bacteria</taxon>
        <taxon>Bacillati</taxon>
        <taxon>Actinomycetota</taxon>
        <taxon>Actinomycetes</taxon>
        <taxon>Micrococcales</taxon>
        <taxon>Beutenbergiaceae</taxon>
        <taxon>Miniimonas</taxon>
    </lineage>
</organism>
<sequence>MTRPAIPATGSGASPPGWWPVLGGVVAGAAALVAGELVATVLVPAGAPVAAVGGAVIDALPASLVNWGKETLGTADKPVLLGIVVLVVLALAGWAGASEVRRDGAGSLVLAGLATVAGVAAAVRAESLVAALPAAVAGVAGVVLLRALTRRLRAGGAGARAPAPRPGAEAVWNVPGLPIAPVVPASGSGPAGAARRSFLVWTSATAALTVIGAVALRAWGAAASVVEQTRALLTLPAPATTESVPAGAELGVDGLSSYRTPNATFYRIDTALRVPVVDADTWTLRITGLVEQEVTVTFAELLAMPLVEHAATLACVSNPVGGDLVGNATWLGLPIRELLARAGPLPGADMVLSTSEDGWTAGTPLEALTDPDREALLAVGMNGEPLPVEHGFPVRMVVPGLYGYVSATKWVRELRVTTFADDQGYWTPLGWAALGPVKTASRIDVPKRGSDVAAGPVVVAGVAWDQHTGIARVEVGIDGEWRDAELAEVTGPDTWRQWRLDWVATSGRHEIAVRATNSDGETQTSDIASPAPDGATGWHTVVLEVS</sequence>
<dbReference type="AlphaFoldDB" id="A0A5C5BEZ5"/>
<evidence type="ECO:0000313" key="5">
    <source>
        <dbReference type="Proteomes" id="UP000313849"/>
    </source>
</evidence>
<dbReference type="Gene3D" id="3.90.420.10">
    <property type="entry name" value="Oxidoreductase, molybdopterin-binding domain"/>
    <property type="match status" value="1"/>
</dbReference>
<dbReference type="EMBL" id="VENP01000011">
    <property type="protein sequence ID" value="TNU76084.1"/>
    <property type="molecule type" value="Genomic_DNA"/>
</dbReference>
<dbReference type="PANTHER" id="PTHR19372">
    <property type="entry name" value="SULFITE REDUCTASE"/>
    <property type="match status" value="1"/>
</dbReference>
<name>A0A5C5BEZ5_9MICO</name>
<feature type="transmembrane region" description="Helical" evidence="2">
    <location>
        <begin position="129"/>
        <end position="148"/>
    </location>
</feature>
<dbReference type="GO" id="GO:0008482">
    <property type="term" value="F:sulfite oxidase activity"/>
    <property type="evidence" value="ECO:0007669"/>
    <property type="project" value="TreeGrafter"/>
</dbReference>
<evidence type="ECO:0000313" key="4">
    <source>
        <dbReference type="EMBL" id="TNU76084.1"/>
    </source>
</evidence>
<feature type="domain" description="Oxidoreductase molybdopterin-binding" evidence="3">
    <location>
        <begin position="272"/>
        <end position="426"/>
    </location>
</feature>
<keyword evidence="5" id="KW-1185">Reference proteome</keyword>